<protein>
    <submittedName>
        <fullName evidence="8">Unannotated protein</fullName>
    </submittedName>
</protein>
<sequence>MTALTTANAQATFCATLVDEWIRDGVQYAYVAPGSRSTPLALALSACSEMSVEVFIDERCAAFAALGVGKATGLPAIALCTSGTAATHFSAAVTEASLSGVPLIVCTADRPPELRDVGAAQTIDQTHLYGSAVRWFHDPGVASYDAAHTWRALANHVVARTMGPIAGPVHLNLPFREPLLGEVVDMPPKRQHDATWSGFHAGRSQLSDWEIDDLAHRLAGRRGVIIAGDVGAGFELATYTSAVSVLSSVLHWPILACPLSGVRGGSANIVSHFDGIVRSQSAHGVLAPEVVLQLGKPPASKVLGQWVASTHGEVIAVHGPGTYQDAQHAAFMHIEADVANTIDRLCSVVASVGDTREQDIPLRWNSLWRNAQAAAAQSIEQVLSAEGEVSDPAIARMFGEIFSVGVVSSSMPVRDVEWFSKGKENGVLFSNRGANGIDGVISTSIGIAQSLRTPVGVYLGDVAFLHDGSSLVGLKNRNLNMRIVVADNDGGGIFSFLPQASQVEKGVFENLFGTPHGADIAMLARAHGIEVLEPKSLSELSTAMQGSGTAVILLKTHRERNVIIHEKLHAAIASSVDAMTNA</sequence>
<dbReference type="Pfam" id="PF02776">
    <property type="entry name" value="TPP_enzyme_N"/>
    <property type="match status" value="1"/>
</dbReference>
<evidence type="ECO:0000259" key="7">
    <source>
        <dbReference type="Pfam" id="PF02776"/>
    </source>
</evidence>
<evidence type="ECO:0000313" key="8">
    <source>
        <dbReference type="EMBL" id="CAB5011307.1"/>
    </source>
</evidence>
<evidence type="ECO:0000256" key="1">
    <source>
        <dbReference type="ARBA" id="ARBA00022679"/>
    </source>
</evidence>
<dbReference type="PANTHER" id="PTHR42916">
    <property type="entry name" value="2-SUCCINYL-5-ENOLPYRUVYL-6-HYDROXY-3-CYCLOHEXENE-1-CARBOXYLATE SYNTHASE"/>
    <property type="match status" value="1"/>
</dbReference>
<keyword evidence="3" id="KW-0460">Magnesium</keyword>
<evidence type="ECO:0000256" key="4">
    <source>
        <dbReference type="ARBA" id="ARBA00023052"/>
    </source>
</evidence>
<evidence type="ECO:0000256" key="3">
    <source>
        <dbReference type="ARBA" id="ARBA00022842"/>
    </source>
</evidence>
<dbReference type="GO" id="GO:0046872">
    <property type="term" value="F:metal ion binding"/>
    <property type="evidence" value="ECO:0007669"/>
    <property type="project" value="UniProtKB-KW"/>
</dbReference>
<dbReference type="CDD" id="cd07037">
    <property type="entry name" value="TPP_PYR_MenD"/>
    <property type="match status" value="1"/>
</dbReference>
<dbReference type="InterPro" id="IPR011766">
    <property type="entry name" value="TPP_enzyme_TPP-bd"/>
</dbReference>
<dbReference type="EMBL" id="CAFBQU010000002">
    <property type="protein sequence ID" value="CAB5058934.1"/>
    <property type="molecule type" value="Genomic_DNA"/>
</dbReference>
<keyword evidence="4" id="KW-0786">Thiamine pyrophosphate</keyword>
<gene>
    <name evidence="8" type="ORF">UFOPK4098_00306</name>
    <name evidence="9" type="ORF">UFOPK4347_00154</name>
</gene>
<dbReference type="CDD" id="cd02009">
    <property type="entry name" value="TPP_SHCHC_synthase"/>
    <property type="match status" value="1"/>
</dbReference>
<dbReference type="SUPFAM" id="SSF52518">
    <property type="entry name" value="Thiamin diphosphate-binding fold (THDP-binding)"/>
    <property type="match status" value="2"/>
</dbReference>
<dbReference type="GO" id="GO:0009234">
    <property type="term" value="P:menaquinone biosynthetic process"/>
    <property type="evidence" value="ECO:0007669"/>
    <property type="project" value="InterPro"/>
</dbReference>
<reference evidence="8" key="1">
    <citation type="submission" date="2020-05" db="EMBL/GenBank/DDBJ databases">
        <authorList>
            <person name="Chiriac C."/>
            <person name="Salcher M."/>
            <person name="Ghai R."/>
            <person name="Kavagutti S V."/>
        </authorList>
    </citation>
    <scope>NUCLEOTIDE SEQUENCE</scope>
</reference>
<dbReference type="HAMAP" id="MF_01659">
    <property type="entry name" value="MenD"/>
    <property type="match status" value="1"/>
</dbReference>
<dbReference type="GO" id="GO:0070204">
    <property type="term" value="F:2-succinyl-5-enolpyruvyl-6-hydroxy-3-cyclohexene-1-carboxylic-acid synthase activity"/>
    <property type="evidence" value="ECO:0007669"/>
    <property type="project" value="InterPro"/>
</dbReference>
<dbReference type="InterPro" id="IPR004433">
    <property type="entry name" value="MenaQ_synth_MenD"/>
</dbReference>
<proteinExistence type="inferred from homology"/>
<dbReference type="GO" id="GO:0030976">
    <property type="term" value="F:thiamine pyrophosphate binding"/>
    <property type="evidence" value="ECO:0007669"/>
    <property type="project" value="InterPro"/>
</dbReference>
<dbReference type="Gene3D" id="3.40.50.970">
    <property type="match status" value="2"/>
</dbReference>
<dbReference type="EMBL" id="CAFBPN010000007">
    <property type="protein sequence ID" value="CAB5011307.1"/>
    <property type="molecule type" value="Genomic_DNA"/>
</dbReference>
<dbReference type="Pfam" id="PF02775">
    <property type="entry name" value="TPP_enzyme_C"/>
    <property type="match status" value="1"/>
</dbReference>
<dbReference type="PANTHER" id="PTHR42916:SF1">
    <property type="entry name" value="PROTEIN PHYLLO, CHLOROPLASTIC"/>
    <property type="match status" value="1"/>
</dbReference>
<organism evidence="8">
    <name type="scientific">freshwater metagenome</name>
    <dbReference type="NCBI Taxonomy" id="449393"/>
    <lineage>
        <taxon>unclassified sequences</taxon>
        <taxon>metagenomes</taxon>
        <taxon>ecological metagenomes</taxon>
    </lineage>
</organism>
<dbReference type="NCBIfam" id="TIGR00173">
    <property type="entry name" value="menD"/>
    <property type="match status" value="1"/>
</dbReference>
<dbReference type="InterPro" id="IPR012001">
    <property type="entry name" value="Thiamin_PyroP_enz_TPP-bd_dom"/>
</dbReference>
<keyword evidence="5" id="KW-0464">Manganese</keyword>
<keyword evidence="2" id="KW-0479">Metal-binding</keyword>
<evidence type="ECO:0000256" key="2">
    <source>
        <dbReference type="ARBA" id="ARBA00022723"/>
    </source>
</evidence>
<dbReference type="AlphaFoldDB" id="A0A6J7Q0U9"/>
<name>A0A6J7Q0U9_9ZZZZ</name>
<accession>A0A6J7Q0U9</accession>
<feature type="domain" description="Thiamine pyrophosphate enzyme TPP-binding" evidence="6">
    <location>
        <begin position="441"/>
        <end position="545"/>
    </location>
</feature>
<evidence type="ECO:0000313" key="9">
    <source>
        <dbReference type="EMBL" id="CAB5058934.1"/>
    </source>
</evidence>
<feature type="domain" description="Thiamine pyrophosphate enzyme N-terminal TPP-binding" evidence="7">
    <location>
        <begin position="22"/>
        <end position="127"/>
    </location>
</feature>
<dbReference type="PIRSF" id="PIRSF004983">
    <property type="entry name" value="MenD"/>
    <property type="match status" value="1"/>
</dbReference>
<dbReference type="Gene3D" id="3.40.50.1220">
    <property type="entry name" value="TPP-binding domain"/>
    <property type="match status" value="1"/>
</dbReference>
<keyword evidence="1" id="KW-0808">Transferase</keyword>
<evidence type="ECO:0000259" key="6">
    <source>
        <dbReference type="Pfam" id="PF02775"/>
    </source>
</evidence>
<dbReference type="InterPro" id="IPR029061">
    <property type="entry name" value="THDP-binding"/>
</dbReference>
<evidence type="ECO:0000256" key="5">
    <source>
        <dbReference type="ARBA" id="ARBA00023211"/>
    </source>
</evidence>